<dbReference type="EMBL" id="SWJQ01000023">
    <property type="protein sequence ID" value="TRZ25651.1"/>
    <property type="molecule type" value="Genomic_DNA"/>
</dbReference>
<dbReference type="AlphaFoldDB" id="A0A8K1LTR6"/>
<dbReference type="Proteomes" id="UP000796761">
    <property type="component" value="Unassembled WGS sequence"/>
</dbReference>
<protein>
    <submittedName>
        <fullName evidence="1">Uncharacterized protein</fullName>
    </submittedName>
</protein>
<keyword evidence="2" id="KW-1185">Reference proteome</keyword>
<reference evidence="1" key="1">
    <citation type="submission" date="2019-04" db="EMBL/GenBank/DDBJ databases">
        <title>Genome assembly of Zosterops borbonicus 15179.</title>
        <authorList>
            <person name="Leroy T."/>
            <person name="Anselmetti Y."/>
            <person name="Tilak M.-K."/>
            <person name="Nabholz B."/>
        </authorList>
    </citation>
    <scope>NUCLEOTIDE SEQUENCE</scope>
    <source>
        <strain evidence="1">HGM_15179</strain>
        <tissue evidence="1">Muscle</tissue>
    </source>
</reference>
<gene>
    <name evidence="1" type="ORF">HGM15179_001462</name>
</gene>
<organism evidence="1 2">
    <name type="scientific">Zosterops borbonicus</name>
    <dbReference type="NCBI Taxonomy" id="364589"/>
    <lineage>
        <taxon>Eukaryota</taxon>
        <taxon>Metazoa</taxon>
        <taxon>Chordata</taxon>
        <taxon>Craniata</taxon>
        <taxon>Vertebrata</taxon>
        <taxon>Euteleostomi</taxon>
        <taxon>Archelosauria</taxon>
        <taxon>Archosauria</taxon>
        <taxon>Dinosauria</taxon>
        <taxon>Saurischia</taxon>
        <taxon>Theropoda</taxon>
        <taxon>Coelurosauria</taxon>
        <taxon>Aves</taxon>
        <taxon>Neognathae</taxon>
        <taxon>Neoaves</taxon>
        <taxon>Telluraves</taxon>
        <taxon>Australaves</taxon>
        <taxon>Passeriformes</taxon>
        <taxon>Sylvioidea</taxon>
        <taxon>Zosteropidae</taxon>
        <taxon>Zosterops</taxon>
    </lineage>
</organism>
<evidence type="ECO:0000313" key="1">
    <source>
        <dbReference type="EMBL" id="TRZ25651.1"/>
    </source>
</evidence>
<feature type="non-terminal residue" evidence="1">
    <location>
        <position position="57"/>
    </location>
</feature>
<proteinExistence type="predicted"/>
<feature type="non-terminal residue" evidence="1">
    <location>
        <position position="1"/>
    </location>
</feature>
<accession>A0A8K1LTR6</accession>
<comment type="caution">
    <text evidence="1">The sequence shown here is derived from an EMBL/GenBank/DDBJ whole genome shotgun (WGS) entry which is preliminary data.</text>
</comment>
<evidence type="ECO:0000313" key="2">
    <source>
        <dbReference type="Proteomes" id="UP000796761"/>
    </source>
</evidence>
<sequence>KKLSAVTMINEQVPVEEITRIFCTQRQQAFELHSLSVKKCVLGVQVLLSRVVLLKDP</sequence>
<name>A0A8K1LTR6_9PASS</name>